<sequence length="90" mass="8960">MIADLPMTLSLPASFGGGIVLGFAYFWALRETARLIVNGGHPALGLALTLGRLGLIGAGFYVAVLAGGAALIAALAGVLVAKAVMLQVAP</sequence>
<dbReference type="STRING" id="195913.SAMN04488004_13114"/>
<keyword evidence="3" id="KW-1185">Reference proteome</keyword>
<reference evidence="3" key="1">
    <citation type="submission" date="2016-10" db="EMBL/GenBank/DDBJ databases">
        <authorList>
            <person name="Varghese N."/>
            <person name="Submissions S."/>
        </authorList>
    </citation>
    <scope>NUCLEOTIDE SEQUENCE [LARGE SCALE GENOMIC DNA]</scope>
    <source>
        <strain evidence="3">DSM 16199</strain>
    </source>
</reference>
<keyword evidence="1" id="KW-1133">Transmembrane helix</keyword>
<gene>
    <name evidence="2" type="ORF">SAMN04488004_13114</name>
</gene>
<dbReference type="Proteomes" id="UP000199550">
    <property type="component" value="Unassembled WGS sequence"/>
</dbReference>
<evidence type="ECO:0000256" key="1">
    <source>
        <dbReference type="SAM" id="Phobius"/>
    </source>
</evidence>
<accession>A0A1I4IZL1</accession>
<protein>
    <submittedName>
        <fullName evidence="2">N-ATPase, AtpR subunit</fullName>
    </submittedName>
</protein>
<dbReference type="Pfam" id="PF12966">
    <property type="entry name" value="AtpR"/>
    <property type="match status" value="1"/>
</dbReference>
<keyword evidence="1" id="KW-0472">Membrane</keyword>
<evidence type="ECO:0000313" key="3">
    <source>
        <dbReference type="Proteomes" id="UP000199550"/>
    </source>
</evidence>
<organism evidence="2 3">
    <name type="scientific">Loktanella salsilacus</name>
    <dbReference type="NCBI Taxonomy" id="195913"/>
    <lineage>
        <taxon>Bacteria</taxon>
        <taxon>Pseudomonadati</taxon>
        <taxon>Pseudomonadota</taxon>
        <taxon>Alphaproteobacteria</taxon>
        <taxon>Rhodobacterales</taxon>
        <taxon>Roseobacteraceae</taxon>
        <taxon>Loktanella</taxon>
    </lineage>
</organism>
<keyword evidence="1" id="KW-0812">Transmembrane</keyword>
<dbReference type="EMBL" id="FOTF01000031">
    <property type="protein sequence ID" value="SFL59822.1"/>
    <property type="molecule type" value="Genomic_DNA"/>
</dbReference>
<evidence type="ECO:0000313" key="2">
    <source>
        <dbReference type="EMBL" id="SFL59822.1"/>
    </source>
</evidence>
<proteinExistence type="predicted"/>
<feature type="transmembrane region" description="Helical" evidence="1">
    <location>
        <begin position="6"/>
        <end position="28"/>
    </location>
</feature>
<feature type="transmembrane region" description="Helical" evidence="1">
    <location>
        <begin position="60"/>
        <end position="81"/>
    </location>
</feature>
<dbReference type="InterPro" id="IPR017581">
    <property type="entry name" value="AtpR-like"/>
</dbReference>
<name>A0A1I4IZL1_9RHOB</name>
<dbReference type="AlphaFoldDB" id="A0A1I4IZL1"/>